<proteinExistence type="inferred from homology"/>
<evidence type="ECO:0000313" key="5">
    <source>
        <dbReference type="Proteomes" id="UP000075714"/>
    </source>
</evidence>
<dbReference type="Proteomes" id="UP000075714">
    <property type="component" value="Unassembled WGS sequence"/>
</dbReference>
<dbReference type="OrthoDB" id="9972657at2759"/>
<keyword evidence="2" id="KW-0067">ATP-binding</keyword>
<comment type="caution">
    <text evidence="4">The sequence shown here is derived from an EMBL/GenBank/DDBJ whole genome shotgun (WGS) entry which is preliminary data.</text>
</comment>
<evidence type="ECO:0000256" key="2">
    <source>
        <dbReference type="ARBA" id="ARBA00022840"/>
    </source>
</evidence>
<keyword evidence="1" id="KW-0547">Nucleotide-binding</keyword>
<comment type="similarity">
    <text evidence="3">Belongs to the KTI12 family.</text>
</comment>
<dbReference type="Pfam" id="PF08433">
    <property type="entry name" value="KTI12"/>
    <property type="match status" value="1"/>
</dbReference>
<evidence type="ECO:0000313" key="4">
    <source>
        <dbReference type="EMBL" id="KXZ48912.1"/>
    </source>
</evidence>
<dbReference type="STRING" id="33097.A0A150GGE8"/>
<gene>
    <name evidence="4" type="ORF">GPECTOR_24g201</name>
</gene>
<name>A0A150GGE8_GONPE</name>
<protein>
    <submittedName>
        <fullName evidence="4">Uncharacterized protein</fullName>
    </submittedName>
</protein>
<evidence type="ECO:0000256" key="3">
    <source>
        <dbReference type="ARBA" id="ARBA00025768"/>
    </source>
</evidence>
<reference evidence="5" key="1">
    <citation type="journal article" date="2016" name="Nat. Commun.">
        <title>The Gonium pectorale genome demonstrates co-option of cell cycle regulation during the evolution of multicellularity.</title>
        <authorList>
            <person name="Hanschen E.R."/>
            <person name="Marriage T.N."/>
            <person name="Ferris P.J."/>
            <person name="Hamaji T."/>
            <person name="Toyoda A."/>
            <person name="Fujiyama A."/>
            <person name="Neme R."/>
            <person name="Noguchi H."/>
            <person name="Minakuchi Y."/>
            <person name="Suzuki M."/>
            <person name="Kawai-Toyooka H."/>
            <person name="Smith D.R."/>
            <person name="Sparks H."/>
            <person name="Anderson J."/>
            <person name="Bakaric R."/>
            <person name="Luria V."/>
            <person name="Karger A."/>
            <person name="Kirschner M.W."/>
            <person name="Durand P.M."/>
            <person name="Michod R.E."/>
            <person name="Nozaki H."/>
            <person name="Olson B.J."/>
        </authorList>
    </citation>
    <scope>NUCLEOTIDE SEQUENCE [LARGE SCALE GENOMIC DNA]</scope>
    <source>
        <strain evidence="5">NIES-2863</strain>
    </source>
</reference>
<keyword evidence="5" id="KW-1185">Reference proteome</keyword>
<dbReference type="InterPro" id="IPR013641">
    <property type="entry name" value="KTI12/PSTK"/>
</dbReference>
<organism evidence="4 5">
    <name type="scientific">Gonium pectorale</name>
    <name type="common">Green alga</name>
    <dbReference type="NCBI Taxonomy" id="33097"/>
    <lineage>
        <taxon>Eukaryota</taxon>
        <taxon>Viridiplantae</taxon>
        <taxon>Chlorophyta</taxon>
        <taxon>core chlorophytes</taxon>
        <taxon>Chlorophyceae</taxon>
        <taxon>CS clade</taxon>
        <taxon>Chlamydomonadales</taxon>
        <taxon>Volvocaceae</taxon>
        <taxon>Gonium</taxon>
    </lineage>
</organism>
<dbReference type="PANTHER" id="PTHR12435">
    <property type="match status" value="1"/>
</dbReference>
<accession>A0A150GGE8</accession>
<dbReference type="AlphaFoldDB" id="A0A150GGE8"/>
<dbReference type="GO" id="GO:0005524">
    <property type="term" value="F:ATP binding"/>
    <property type="evidence" value="ECO:0007669"/>
    <property type="project" value="UniProtKB-KW"/>
</dbReference>
<evidence type="ECO:0000256" key="1">
    <source>
        <dbReference type="ARBA" id="ARBA00022741"/>
    </source>
</evidence>
<dbReference type="EMBL" id="LSYV01000025">
    <property type="protein sequence ID" value="KXZ48912.1"/>
    <property type="molecule type" value="Genomic_DNA"/>
</dbReference>
<sequence>MTVLGLSFAGFDDLAGRFERPDARNRWDSPLFTVLPAAGTGRTSVGDTEAPLAEVLGAVVRAMSEAEGGNVQARLARELTPTMATTNPALLATNTLHEIDTAAQDVVNAIMEAQAAAAGGAAEVVRIAAGSGSAAAGPGPGAAAAAAIELELRRAVSLAELRRHKRAFLKLATKITFARLSDADAARRMFVDYLRTQLAAEAGGGGGMGGGGGE</sequence>